<proteinExistence type="predicted"/>
<dbReference type="Proteomes" id="UP001465976">
    <property type="component" value="Unassembled WGS sequence"/>
</dbReference>
<reference evidence="1 2" key="1">
    <citation type="submission" date="2024-02" db="EMBL/GenBank/DDBJ databases">
        <title>A draft genome for the cacao thread blight pathogen Marasmius crinis-equi.</title>
        <authorList>
            <person name="Cohen S.P."/>
            <person name="Baruah I.K."/>
            <person name="Amoako-Attah I."/>
            <person name="Bukari Y."/>
            <person name="Meinhardt L.W."/>
            <person name="Bailey B.A."/>
        </authorList>
    </citation>
    <scope>NUCLEOTIDE SEQUENCE [LARGE SCALE GENOMIC DNA]</scope>
    <source>
        <strain evidence="1 2">GH-76</strain>
    </source>
</reference>
<name>A0ABR3ENF0_9AGAR</name>
<keyword evidence="2" id="KW-1185">Reference proteome</keyword>
<comment type="caution">
    <text evidence="1">The sequence shown here is derived from an EMBL/GenBank/DDBJ whole genome shotgun (WGS) entry which is preliminary data.</text>
</comment>
<evidence type="ECO:0000313" key="2">
    <source>
        <dbReference type="Proteomes" id="UP001465976"/>
    </source>
</evidence>
<evidence type="ECO:0000313" key="1">
    <source>
        <dbReference type="EMBL" id="KAL0564418.1"/>
    </source>
</evidence>
<protein>
    <submittedName>
        <fullName evidence="1">Uncharacterized protein</fullName>
    </submittedName>
</protein>
<gene>
    <name evidence="1" type="ORF">V5O48_017625</name>
</gene>
<organism evidence="1 2">
    <name type="scientific">Marasmius crinis-equi</name>
    <dbReference type="NCBI Taxonomy" id="585013"/>
    <lineage>
        <taxon>Eukaryota</taxon>
        <taxon>Fungi</taxon>
        <taxon>Dikarya</taxon>
        <taxon>Basidiomycota</taxon>
        <taxon>Agaricomycotina</taxon>
        <taxon>Agaricomycetes</taxon>
        <taxon>Agaricomycetidae</taxon>
        <taxon>Agaricales</taxon>
        <taxon>Marasmiineae</taxon>
        <taxon>Marasmiaceae</taxon>
        <taxon>Marasmius</taxon>
    </lineage>
</organism>
<dbReference type="EMBL" id="JBAHYK010002795">
    <property type="protein sequence ID" value="KAL0564418.1"/>
    <property type="molecule type" value="Genomic_DNA"/>
</dbReference>
<sequence length="266" mass="29413">MDVTASRLFPSSTNTENAFPFDNLRSLAQSTGYQGNPFVGLGNPEAKVSAPENRTYRLNELVDDGEHNFEIVRCKKGSGTSHITDPNTKAVIGLVTTGPLKAETWIPNANNAAATIKRLHPQCKFPEWVYGPKTRRGPINNINCGILLGNGQPRPMELNDQGVKRKAVMEEIRQDPTFIRIALFMTMVFLTWAPKLCLYDAVTMASTLEKYPSLNLPFHGCAFAAFAINFGPQTVCLPRRDTKNLAFGWCAITALGNFDQCCILTR</sequence>
<accession>A0ABR3ENF0</accession>